<organism evidence="1 2">
    <name type="scientific">Tagetes erecta</name>
    <name type="common">African marigold</name>
    <dbReference type="NCBI Taxonomy" id="13708"/>
    <lineage>
        <taxon>Eukaryota</taxon>
        <taxon>Viridiplantae</taxon>
        <taxon>Streptophyta</taxon>
        <taxon>Embryophyta</taxon>
        <taxon>Tracheophyta</taxon>
        <taxon>Spermatophyta</taxon>
        <taxon>Magnoliopsida</taxon>
        <taxon>eudicotyledons</taxon>
        <taxon>Gunneridae</taxon>
        <taxon>Pentapetalae</taxon>
        <taxon>asterids</taxon>
        <taxon>campanulids</taxon>
        <taxon>Asterales</taxon>
        <taxon>Asteraceae</taxon>
        <taxon>Asteroideae</taxon>
        <taxon>Heliantheae alliance</taxon>
        <taxon>Tageteae</taxon>
        <taxon>Tagetes</taxon>
    </lineage>
</organism>
<accession>A0AAD8K4H1</accession>
<evidence type="ECO:0000313" key="2">
    <source>
        <dbReference type="Proteomes" id="UP001229421"/>
    </source>
</evidence>
<reference evidence="1" key="1">
    <citation type="journal article" date="2023" name="bioRxiv">
        <title>Improved chromosome-level genome assembly for marigold (Tagetes erecta).</title>
        <authorList>
            <person name="Jiang F."/>
            <person name="Yuan L."/>
            <person name="Wang S."/>
            <person name="Wang H."/>
            <person name="Xu D."/>
            <person name="Wang A."/>
            <person name="Fan W."/>
        </authorList>
    </citation>
    <scope>NUCLEOTIDE SEQUENCE</scope>
    <source>
        <strain evidence="1">WSJ</strain>
        <tissue evidence="1">Leaf</tissue>
    </source>
</reference>
<evidence type="ECO:0000313" key="1">
    <source>
        <dbReference type="EMBL" id="KAK1416229.1"/>
    </source>
</evidence>
<dbReference type="EMBL" id="JAUHHV010000008">
    <property type="protein sequence ID" value="KAK1416229.1"/>
    <property type="molecule type" value="Genomic_DNA"/>
</dbReference>
<protein>
    <submittedName>
        <fullName evidence="1">Uncharacterized protein</fullName>
    </submittedName>
</protein>
<comment type="caution">
    <text evidence="1">The sequence shown here is derived from an EMBL/GenBank/DDBJ whole genome shotgun (WGS) entry which is preliminary data.</text>
</comment>
<sequence>MTYLIIYQPRLREHKNDLLTAGTLTLELRCFVRYLTDSMHWQPCEDCCKVSGGKDEYTDAEIDGIRVE</sequence>
<gene>
    <name evidence="1" type="ORF">QVD17_32018</name>
</gene>
<dbReference type="AlphaFoldDB" id="A0AAD8K4H1"/>
<dbReference type="Proteomes" id="UP001229421">
    <property type="component" value="Unassembled WGS sequence"/>
</dbReference>
<keyword evidence="2" id="KW-1185">Reference proteome</keyword>
<proteinExistence type="predicted"/>
<name>A0AAD8K4H1_TARER</name>